<sequence>MPLRSPLIVDTDDDSVVGVAATKRKSPSGGGPTRVGSLAMRNFVVSLLLCLRPTGSSWIFSGIPAQELDEARDIGRKAKVDYLNNIVGQPDHLKRNSLYLDGLEQCNNIDRNWTDHIQNEALQHGNVENAVWLEKAGMKMFTSLFMTLPEHHMSRIAKAACAKHEKQLTCGAEFEGAEITRKRIDNLKTIGNHKMMFEKECNDIDYVTTVYPCVGRGVDKWIRPCAEDVNAYSTIRDSVNQRIGTTYDTAVEKVKALKGSSNGEEDIRTFTQAMDTIVHLEGTKCGLFRKMRVCVLRQILDNCGVEAMKAFNTSISLGYLRTERLERLNLDFEVFNYPVHPNCVGL</sequence>
<organism evidence="1 2">
    <name type="scientific">Cylicocyclus nassatus</name>
    <name type="common">Nematode worm</name>
    <dbReference type="NCBI Taxonomy" id="53992"/>
    <lineage>
        <taxon>Eukaryota</taxon>
        <taxon>Metazoa</taxon>
        <taxon>Ecdysozoa</taxon>
        <taxon>Nematoda</taxon>
        <taxon>Chromadorea</taxon>
        <taxon>Rhabditida</taxon>
        <taxon>Rhabditina</taxon>
        <taxon>Rhabditomorpha</taxon>
        <taxon>Strongyloidea</taxon>
        <taxon>Strongylidae</taxon>
        <taxon>Cylicocyclus</taxon>
    </lineage>
</organism>
<evidence type="ECO:0000313" key="2">
    <source>
        <dbReference type="Proteomes" id="UP001176961"/>
    </source>
</evidence>
<evidence type="ECO:0000313" key="1">
    <source>
        <dbReference type="EMBL" id="CAJ0593638.1"/>
    </source>
</evidence>
<dbReference type="EMBL" id="CATQJL010000112">
    <property type="protein sequence ID" value="CAJ0593638.1"/>
    <property type="molecule type" value="Genomic_DNA"/>
</dbReference>
<dbReference type="Proteomes" id="UP001176961">
    <property type="component" value="Unassembled WGS sequence"/>
</dbReference>
<accession>A0AA36DTP1</accession>
<name>A0AA36DTP1_CYLNA</name>
<keyword evidence="2" id="KW-1185">Reference proteome</keyword>
<comment type="caution">
    <text evidence="1">The sequence shown here is derived from an EMBL/GenBank/DDBJ whole genome shotgun (WGS) entry which is preliminary data.</text>
</comment>
<dbReference type="AlphaFoldDB" id="A0AA36DTP1"/>
<protein>
    <submittedName>
        <fullName evidence="1">Uncharacterized protein</fullName>
    </submittedName>
</protein>
<reference evidence="1" key="1">
    <citation type="submission" date="2023-07" db="EMBL/GenBank/DDBJ databases">
        <authorList>
            <consortium name="CYATHOMIX"/>
        </authorList>
    </citation>
    <scope>NUCLEOTIDE SEQUENCE</scope>
    <source>
        <strain evidence="1">N/A</strain>
    </source>
</reference>
<proteinExistence type="predicted"/>
<gene>
    <name evidence="1" type="ORF">CYNAS_LOCUS5621</name>
</gene>